<evidence type="ECO:0000313" key="4">
    <source>
        <dbReference type="Proteomes" id="UP001168478"/>
    </source>
</evidence>
<proteinExistence type="predicted"/>
<protein>
    <submittedName>
        <fullName evidence="2">Uncharacterized protein</fullName>
    </submittedName>
</protein>
<reference evidence="2" key="1">
    <citation type="submission" date="2023-06" db="EMBL/GenBank/DDBJ databases">
        <authorList>
            <person name="Zeman M."/>
            <person name="Kubasova T."/>
            <person name="Jahodarova E."/>
            <person name="Nykrynova M."/>
            <person name="Rychlik I."/>
        </authorList>
    </citation>
    <scope>NUCLEOTIDE SEQUENCE</scope>
    <source>
        <strain evidence="2">ET15</strain>
        <strain evidence="1">ET37</strain>
    </source>
</reference>
<evidence type="ECO:0000313" key="3">
    <source>
        <dbReference type="Proteomes" id="UP001167831"/>
    </source>
</evidence>
<sequence length="87" mass="10272">MEKIIFVPNIIETMEGKKKQERKVVHLQIGDKHLYYGSISRLFDDFTEDELGISYYKTKNNLAKLGTIKTEKYVIRQGFLITKEKKM</sequence>
<dbReference type="AlphaFoldDB" id="A0AAW7JNS3"/>
<dbReference type="Proteomes" id="UP001168478">
    <property type="component" value="Unassembled WGS sequence"/>
</dbReference>
<keyword evidence="3" id="KW-1185">Reference proteome</keyword>
<evidence type="ECO:0000313" key="1">
    <source>
        <dbReference type="EMBL" id="MDN0022414.1"/>
    </source>
</evidence>
<dbReference type="EMBL" id="JAUEIE010000003">
    <property type="protein sequence ID" value="MDN0022414.1"/>
    <property type="molecule type" value="Genomic_DNA"/>
</dbReference>
<evidence type="ECO:0000313" key="2">
    <source>
        <dbReference type="EMBL" id="MDN0025013.1"/>
    </source>
</evidence>
<dbReference type="Proteomes" id="UP001167831">
    <property type="component" value="Unassembled WGS sequence"/>
</dbReference>
<comment type="caution">
    <text evidence="2">The sequence shown here is derived from an EMBL/GenBank/DDBJ whole genome shotgun (WGS) entry which is preliminary data.</text>
</comment>
<accession>A0AAW7JNS3</accession>
<reference evidence="2" key="2">
    <citation type="submission" date="2023-08" db="EMBL/GenBank/DDBJ databases">
        <title>Identification and characterization of horizontal gene transfer across gut microbiota members of farm animals based on homology search.</title>
        <authorList>
            <person name="Schwarzerova J."/>
            <person name="Nykrynova M."/>
            <person name="Jureckova K."/>
            <person name="Cejkova D."/>
            <person name="Rychlik I."/>
        </authorList>
    </citation>
    <scope>NUCLEOTIDE SEQUENCE</scope>
    <source>
        <strain evidence="2">ET15</strain>
        <strain evidence="1">ET37</strain>
    </source>
</reference>
<dbReference type="RefSeq" id="WP_289824969.1">
    <property type="nucleotide sequence ID" value="NZ_JAUEIE010000003.1"/>
</dbReference>
<gene>
    <name evidence="1" type="ORF">QVN81_05170</name>
    <name evidence="2" type="ORF">QVN84_05705</name>
</gene>
<organism evidence="2 4">
    <name type="scientific">Leyella lascolaii</name>
    <dbReference type="NCBI Taxonomy" id="1776379"/>
    <lineage>
        <taxon>Bacteria</taxon>
        <taxon>Pseudomonadati</taxon>
        <taxon>Bacteroidota</taxon>
        <taxon>Bacteroidia</taxon>
        <taxon>Bacteroidales</taxon>
        <taxon>Prevotellaceae</taxon>
        <taxon>Leyella</taxon>
    </lineage>
</organism>
<name>A0AAW7JNS3_9BACT</name>
<dbReference type="EMBL" id="JAUEIF010000003">
    <property type="protein sequence ID" value="MDN0025013.1"/>
    <property type="molecule type" value="Genomic_DNA"/>
</dbReference>